<accession>A0A6J5QMH2</accession>
<reference evidence="4" key="1">
    <citation type="submission" date="2020-05" db="EMBL/GenBank/DDBJ databases">
        <authorList>
            <person name="Chiriac C."/>
            <person name="Salcher M."/>
            <person name="Ghai R."/>
            <person name="Kavagutti S V."/>
        </authorList>
    </citation>
    <scope>NUCLEOTIDE SEQUENCE</scope>
</reference>
<keyword evidence="1" id="KW-0472">Membrane</keyword>
<proteinExistence type="predicted"/>
<keyword evidence="1" id="KW-1133">Transmembrane helix</keyword>
<dbReference type="EMBL" id="LR796839">
    <property type="protein sequence ID" value="CAB4169101.1"/>
    <property type="molecule type" value="Genomic_DNA"/>
</dbReference>
<organism evidence="4">
    <name type="scientific">uncultured Caudovirales phage</name>
    <dbReference type="NCBI Taxonomy" id="2100421"/>
    <lineage>
        <taxon>Viruses</taxon>
        <taxon>Duplodnaviria</taxon>
        <taxon>Heunggongvirae</taxon>
        <taxon>Uroviricota</taxon>
        <taxon>Caudoviricetes</taxon>
        <taxon>Peduoviridae</taxon>
        <taxon>Maltschvirus</taxon>
        <taxon>Maltschvirus maltsch</taxon>
    </lineage>
</organism>
<evidence type="ECO:0000256" key="1">
    <source>
        <dbReference type="SAM" id="Phobius"/>
    </source>
</evidence>
<evidence type="ECO:0000313" key="3">
    <source>
        <dbReference type="EMBL" id="CAB4169101.1"/>
    </source>
</evidence>
<keyword evidence="1" id="KW-0812">Transmembrane</keyword>
<evidence type="ECO:0000313" key="5">
    <source>
        <dbReference type="EMBL" id="CAB4195836.1"/>
    </source>
</evidence>
<feature type="transmembrane region" description="Helical" evidence="1">
    <location>
        <begin position="95"/>
        <end position="117"/>
    </location>
</feature>
<evidence type="ECO:0000313" key="2">
    <source>
        <dbReference type="EMBL" id="CAB4145068.1"/>
    </source>
</evidence>
<gene>
    <name evidence="4" type="ORF">UFOVP1053_34</name>
    <name evidence="5" type="ORF">UFOVP1297_39</name>
    <name evidence="6" type="ORF">UFOVP1647_17</name>
    <name evidence="2" type="ORF">UFOVP472_34</name>
    <name evidence="3" type="ORF">UFOVP891_33</name>
</gene>
<protein>
    <submittedName>
        <fullName evidence="4">Uncharacterized protein</fullName>
    </submittedName>
</protein>
<dbReference type="EMBL" id="LR796442">
    <property type="protein sequence ID" value="CAB4145068.1"/>
    <property type="molecule type" value="Genomic_DNA"/>
</dbReference>
<name>A0A6J5QMH2_9CAUD</name>
<evidence type="ECO:0000313" key="6">
    <source>
        <dbReference type="EMBL" id="CAB4221881.1"/>
    </source>
</evidence>
<dbReference type="EMBL" id="LR797004">
    <property type="protein sequence ID" value="CAB4180774.1"/>
    <property type="molecule type" value="Genomic_DNA"/>
</dbReference>
<evidence type="ECO:0000313" key="4">
    <source>
        <dbReference type="EMBL" id="CAB4180774.1"/>
    </source>
</evidence>
<sequence>MTNYRSVEDSAPFIGKDRRSGQLVTRDEFSQYADAAQKQRDSINARLDEGDVKINKISTALFATDENNCNGQAGLMVTARNIDNHIKTVCKIGHWAVKSIIGGCGLIAAVVAAAHALGIY</sequence>
<dbReference type="EMBL" id="LR797507">
    <property type="protein sequence ID" value="CAB4221881.1"/>
    <property type="molecule type" value="Genomic_DNA"/>
</dbReference>
<dbReference type="EMBL" id="LR797237">
    <property type="protein sequence ID" value="CAB4195836.1"/>
    <property type="molecule type" value="Genomic_DNA"/>
</dbReference>